<reference evidence="2" key="4">
    <citation type="journal article" date="2007" name="Genome Biol.">
        <title>Update of the Anopheles gambiae PEST genome assembly.</title>
        <authorList>
            <person name="Sharakhova M.V."/>
            <person name="Hammond M.P."/>
            <person name="Lobo N.F."/>
            <person name="Krzywinski J."/>
            <person name="Unger M.F."/>
            <person name="Hillenmeyer M.E."/>
            <person name="Bruggner R.V."/>
            <person name="Birney E."/>
            <person name="Collins F.H."/>
        </authorList>
    </citation>
    <scope>NUCLEOTIDE SEQUENCE</scope>
    <source>
        <strain evidence="2">PEST</strain>
    </source>
</reference>
<dbReference type="EnsemblMetazoa" id="AGAP008709-RA">
    <property type="protein sequence ID" value="AGAP008709-PA"/>
    <property type="gene ID" value="AGAP008709"/>
</dbReference>
<evidence type="ECO:0000313" key="2">
    <source>
        <dbReference type="EMBL" id="EAL40274.1"/>
    </source>
</evidence>
<accession>Q5TS65</accession>
<sequence>TNKQKPSIHYHPASRRQSAVIEPGGGGTRCTTLAKTSCDRSYTDALAQDKIIFFGSKRTQLKTIPQQHTSANIILTNVNVNEVLRHNNKRPFCSSRDPPYIGPVSIEGGKESETTHYSTEILADDLADVAI</sequence>
<dbReference type="HOGENOM" id="CLU_1932729_0_0_1"/>
<feature type="region of interest" description="Disordered" evidence="1">
    <location>
        <begin position="1"/>
        <end position="26"/>
    </location>
</feature>
<feature type="non-terminal residue" evidence="2">
    <location>
        <position position="1"/>
    </location>
</feature>
<reference evidence="3" key="6">
    <citation type="submission" date="2020-05" db="UniProtKB">
        <authorList>
            <consortium name="EnsemblMetazoa"/>
        </authorList>
    </citation>
    <scope>IDENTIFICATION</scope>
    <source>
        <strain evidence="3">PEST</strain>
    </source>
</reference>
<organism evidence="2">
    <name type="scientific">Anopheles gambiae</name>
    <name type="common">African malaria mosquito</name>
    <dbReference type="NCBI Taxonomy" id="7165"/>
    <lineage>
        <taxon>Eukaryota</taxon>
        <taxon>Metazoa</taxon>
        <taxon>Ecdysozoa</taxon>
        <taxon>Arthropoda</taxon>
        <taxon>Hexapoda</taxon>
        <taxon>Insecta</taxon>
        <taxon>Pterygota</taxon>
        <taxon>Neoptera</taxon>
        <taxon>Endopterygota</taxon>
        <taxon>Diptera</taxon>
        <taxon>Nematocera</taxon>
        <taxon>Culicoidea</taxon>
        <taxon>Culicidae</taxon>
        <taxon>Anophelinae</taxon>
        <taxon>Anopheles</taxon>
    </lineage>
</organism>
<reference evidence="2" key="2">
    <citation type="submission" date="2002-03" db="EMBL/GenBank/DDBJ databases">
        <authorList>
            <consortium name="The Anopheles Genome Sequencing Consortium"/>
        </authorList>
    </citation>
    <scope>NUCLEOTIDE SEQUENCE</scope>
    <source>
        <strain evidence="2">PEST</strain>
    </source>
</reference>
<dbReference type="Proteomes" id="UP000007062">
    <property type="component" value="Chromosome 3R"/>
</dbReference>
<reference evidence="2" key="5">
    <citation type="submission" date="2011-05" db="EMBL/GenBank/DDBJ databases">
        <authorList>
            <consortium name="VectorBase"/>
        </authorList>
    </citation>
    <scope>NUCLEOTIDE SEQUENCE</scope>
    <source>
        <strain evidence="2">PEST</strain>
    </source>
</reference>
<keyword evidence="4" id="KW-1185">Reference proteome</keyword>
<evidence type="ECO:0000313" key="3">
    <source>
        <dbReference type="EnsemblMetazoa" id="AGAP008709-PA"/>
    </source>
</evidence>
<reference evidence="2 4" key="1">
    <citation type="journal article" date="2002" name="Science">
        <title>The genome sequence of the malaria mosquito Anopheles gambiae.</title>
        <authorList>
            <person name="Holt R.A."/>
            <person name="Subramanian G.M."/>
            <person name="Halpern A."/>
            <person name="Sutton G.G."/>
            <person name="Charlab R."/>
            <person name="Nusskern D.R."/>
            <person name="Wincker P."/>
            <person name="Clark A.G."/>
            <person name="Ribeiro J.M."/>
            <person name="Wides R."/>
            <person name="Salzberg S.L."/>
            <person name="Loftus B."/>
            <person name="Yandell M."/>
            <person name="Majoros W.H."/>
            <person name="Rusch D.B."/>
            <person name="Lai Z."/>
            <person name="Kraft C.L."/>
            <person name="Abril J.F."/>
            <person name="Anthouard V."/>
            <person name="Arensburger P."/>
            <person name="Atkinson P.W."/>
            <person name="Baden H."/>
            <person name="de Berardinis V."/>
            <person name="Baldwin D."/>
            <person name="Benes V."/>
            <person name="Biedler J."/>
            <person name="Blass C."/>
            <person name="Bolanos R."/>
            <person name="Boscus D."/>
            <person name="Barnstead M."/>
            <person name="Cai S."/>
            <person name="Center A."/>
            <person name="Chaturverdi K."/>
            <person name="Christophides G.K."/>
            <person name="Chrystal M.A."/>
            <person name="Clamp M."/>
            <person name="Cravchik A."/>
            <person name="Curwen V."/>
            <person name="Dana A."/>
            <person name="Delcher A."/>
            <person name="Dew I."/>
            <person name="Evans C.A."/>
            <person name="Flanigan M."/>
            <person name="Grundschober-Freimoser A."/>
            <person name="Friedli L."/>
            <person name="Gu Z."/>
            <person name="Guan P."/>
            <person name="Guigo R."/>
            <person name="Hillenmeyer M.E."/>
            <person name="Hladun S.L."/>
            <person name="Hogan J.R."/>
            <person name="Hong Y.S."/>
            <person name="Hoover J."/>
            <person name="Jaillon O."/>
            <person name="Ke Z."/>
            <person name="Kodira C."/>
            <person name="Kokoza E."/>
            <person name="Koutsos A."/>
            <person name="Letunic I."/>
            <person name="Levitsky A."/>
            <person name="Liang Y."/>
            <person name="Lin J.J."/>
            <person name="Lobo N.F."/>
            <person name="Lopez J.R."/>
            <person name="Malek J.A."/>
            <person name="McIntosh T.C."/>
            <person name="Meister S."/>
            <person name="Miller J."/>
            <person name="Mobarry C."/>
            <person name="Mongin E."/>
            <person name="Murphy S.D."/>
            <person name="O'Brochta D.A."/>
            <person name="Pfannkoch C."/>
            <person name="Qi R."/>
            <person name="Regier M.A."/>
            <person name="Remington K."/>
            <person name="Shao H."/>
            <person name="Sharakhova M.V."/>
            <person name="Sitter C.D."/>
            <person name="Shetty J."/>
            <person name="Smith T.J."/>
            <person name="Strong R."/>
            <person name="Sun J."/>
            <person name="Thomasova D."/>
            <person name="Ton L.Q."/>
            <person name="Topalis P."/>
            <person name="Tu Z."/>
            <person name="Unger M.F."/>
            <person name="Walenz B."/>
            <person name="Wang A."/>
            <person name="Wang J."/>
            <person name="Wang M."/>
            <person name="Wang X."/>
            <person name="Woodford K.J."/>
            <person name="Wortman J.R."/>
            <person name="Wu M."/>
            <person name="Yao A."/>
            <person name="Zdobnov E.M."/>
            <person name="Zhang H."/>
            <person name="Zhao Q."/>
            <person name="Zhao S."/>
            <person name="Zhu S.C."/>
            <person name="Zhimulev I."/>
            <person name="Coluzzi M."/>
            <person name="della Torre A."/>
            <person name="Roth C.W."/>
            <person name="Louis C."/>
            <person name="Kalush F."/>
            <person name="Mural R.J."/>
            <person name="Myers E.W."/>
            <person name="Adams M.D."/>
            <person name="Smith H.O."/>
            <person name="Broder S."/>
            <person name="Gardner M.J."/>
            <person name="Fraser C.M."/>
            <person name="Birney E."/>
            <person name="Bork P."/>
            <person name="Brey P.T."/>
            <person name="Venter J.C."/>
            <person name="Weissenbach J."/>
            <person name="Kafatos F.C."/>
            <person name="Collins F.H."/>
            <person name="Hoffman S.L."/>
        </authorList>
    </citation>
    <scope>NUCLEOTIDE SEQUENCE [LARGE SCALE GENOMIC DNA]</scope>
    <source>
        <strain evidence="2 4">PEST</strain>
    </source>
</reference>
<evidence type="ECO:0000313" key="4">
    <source>
        <dbReference type="Proteomes" id="UP000007062"/>
    </source>
</evidence>
<gene>
    <name evidence="2" type="ORF">AgaP_AGAP008709</name>
</gene>
<proteinExistence type="predicted"/>
<reference evidence="2 3" key="3">
    <citation type="journal article" date="2004" name="Trends Parasitol.">
        <title>The Anopheles gambiae genome: an update.</title>
        <authorList>
            <person name="Mongin E."/>
            <person name="Louis C."/>
            <person name="Holt R.A."/>
            <person name="Birney E."/>
            <person name="Collins F.H."/>
        </authorList>
    </citation>
    <scope>NUCLEOTIDE SEQUENCE</scope>
    <source>
        <strain evidence="2 3">PEST</strain>
    </source>
</reference>
<evidence type="ECO:0000256" key="1">
    <source>
        <dbReference type="SAM" id="MobiDB-lite"/>
    </source>
</evidence>
<name>Q5TS65_ANOGA</name>
<dbReference type="AlphaFoldDB" id="Q5TS65"/>
<dbReference type="VEuPathDB" id="VectorBase:AGAP008709"/>
<dbReference type="PaxDb" id="7165-AGAP008709-PA"/>
<feature type="compositionally biased region" description="Basic residues" evidence="1">
    <location>
        <begin position="1"/>
        <end position="14"/>
    </location>
</feature>
<dbReference type="EMBL" id="AAAB01008944">
    <property type="protein sequence ID" value="EAL40274.1"/>
    <property type="molecule type" value="Genomic_DNA"/>
</dbReference>
<protein>
    <submittedName>
        <fullName evidence="2">AGAP008709-PA</fullName>
    </submittedName>
</protein>